<reference evidence="1" key="1">
    <citation type="submission" date="2019-04" db="EMBL/GenBank/DDBJ databases">
        <title>Microbes associate with the intestines of laboratory mice.</title>
        <authorList>
            <person name="Navarre W."/>
            <person name="Wong E."/>
            <person name="Huang K."/>
            <person name="Tropini C."/>
            <person name="Ng K."/>
            <person name="Yu B."/>
        </authorList>
    </citation>
    <scope>NUCLEOTIDE SEQUENCE</scope>
    <source>
        <strain evidence="1">NM09_H32</strain>
    </source>
</reference>
<accession>A0AC61R7Y2</accession>
<organism evidence="1 2">
    <name type="scientific">Dubosiella muris</name>
    <dbReference type="NCBI Taxonomy" id="3038133"/>
    <lineage>
        <taxon>Bacteria</taxon>
        <taxon>Bacillati</taxon>
        <taxon>Bacillota</taxon>
        <taxon>Erysipelotrichia</taxon>
        <taxon>Erysipelotrichales</taxon>
        <taxon>Erysipelotrichaceae</taxon>
        <taxon>Dubosiella</taxon>
    </lineage>
</organism>
<proteinExistence type="predicted"/>
<keyword evidence="2" id="KW-1185">Reference proteome</keyword>
<name>A0AC61R7Y2_9FIRM</name>
<evidence type="ECO:0000313" key="2">
    <source>
        <dbReference type="Proteomes" id="UP000308836"/>
    </source>
</evidence>
<dbReference type="Proteomes" id="UP000308836">
    <property type="component" value="Unassembled WGS sequence"/>
</dbReference>
<gene>
    <name evidence="1" type="ORF">E5336_05520</name>
</gene>
<evidence type="ECO:0000313" key="1">
    <source>
        <dbReference type="EMBL" id="TGY66122.1"/>
    </source>
</evidence>
<dbReference type="EMBL" id="SRYG01000009">
    <property type="protein sequence ID" value="TGY66122.1"/>
    <property type="molecule type" value="Genomic_DNA"/>
</dbReference>
<sequence length="275" mass="30862">MKKFITKNWSTILLVGVFIVGLSLLLYPTISEWWNASRASRVIGGYNSVVDQMDSAEAEKMLEEARQYNADLLKEQNRYFPSEELHARYESLLSLDGNGLMGSIEIPSVKIKLPLYHGLEEEILQQNIGHIEGTSLPVGGESTHAVVSGHRGLPSAKLFTDLDQLETGDVFLFRILGKTYTYEIDQIRTVLPEEVQDLEIEEGKDLATLVTCTPYGINSHRLLFRGHRVENRPEDFVNFGAEVRLVDKHIVAISIGVILLIGIAIWMGVKRKIGK</sequence>
<protein>
    <submittedName>
        <fullName evidence="1">Class C sortase</fullName>
    </submittedName>
</protein>
<comment type="caution">
    <text evidence="1">The sequence shown here is derived from an EMBL/GenBank/DDBJ whole genome shotgun (WGS) entry which is preliminary data.</text>
</comment>